<comment type="caution">
    <text evidence="1">The sequence shown here is derived from an EMBL/GenBank/DDBJ whole genome shotgun (WGS) entry which is preliminary data.</text>
</comment>
<dbReference type="EMBL" id="JAAGAX010000001">
    <property type="protein sequence ID" value="KAF2325577.1"/>
    <property type="molecule type" value="Genomic_DNA"/>
</dbReference>
<evidence type="ECO:0000313" key="2">
    <source>
        <dbReference type="Proteomes" id="UP000467840"/>
    </source>
</evidence>
<reference evidence="1 2" key="1">
    <citation type="journal article" date="2020" name="Mol. Plant">
        <title>The Chromosome-Based Rubber Tree Genome Provides New Insights into Spurge Genome Evolution and Rubber Biosynthesis.</title>
        <authorList>
            <person name="Liu J."/>
            <person name="Shi C."/>
            <person name="Shi C.C."/>
            <person name="Li W."/>
            <person name="Zhang Q.J."/>
            <person name="Zhang Y."/>
            <person name="Li K."/>
            <person name="Lu H.F."/>
            <person name="Shi C."/>
            <person name="Zhu S.T."/>
            <person name="Xiao Z.Y."/>
            <person name="Nan H."/>
            <person name="Yue Y."/>
            <person name="Zhu X.G."/>
            <person name="Wu Y."/>
            <person name="Hong X.N."/>
            <person name="Fan G.Y."/>
            <person name="Tong Y."/>
            <person name="Zhang D."/>
            <person name="Mao C.L."/>
            <person name="Liu Y.L."/>
            <person name="Hao S.J."/>
            <person name="Liu W.Q."/>
            <person name="Lv M.Q."/>
            <person name="Zhang H.B."/>
            <person name="Liu Y."/>
            <person name="Hu-Tang G.R."/>
            <person name="Wang J.P."/>
            <person name="Wang J.H."/>
            <person name="Sun Y.H."/>
            <person name="Ni S.B."/>
            <person name="Chen W.B."/>
            <person name="Zhang X.C."/>
            <person name="Jiao Y.N."/>
            <person name="Eichler E.E."/>
            <person name="Li G.H."/>
            <person name="Liu X."/>
            <person name="Gao L.Z."/>
        </authorList>
    </citation>
    <scope>NUCLEOTIDE SEQUENCE [LARGE SCALE GENOMIC DNA]</scope>
    <source>
        <strain evidence="2">cv. GT1</strain>
        <tissue evidence="1">Leaf</tissue>
    </source>
</reference>
<organism evidence="1 2">
    <name type="scientific">Hevea brasiliensis</name>
    <name type="common">Para rubber tree</name>
    <name type="synonym">Siphonia brasiliensis</name>
    <dbReference type="NCBI Taxonomy" id="3981"/>
    <lineage>
        <taxon>Eukaryota</taxon>
        <taxon>Viridiplantae</taxon>
        <taxon>Streptophyta</taxon>
        <taxon>Embryophyta</taxon>
        <taxon>Tracheophyta</taxon>
        <taxon>Spermatophyta</taxon>
        <taxon>Magnoliopsida</taxon>
        <taxon>eudicotyledons</taxon>
        <taxon>Gunneridae</taxon>
        <taxon>Pentapetalae</taxon>
        <taxon>rosids</taxon>
        <taxon>fabids</taxon>
        <taxon>Malpighiales</taxon>
        <taxon>Euphorbiaceae</taxon>
        <taxon>Crotonoideae</taxon>
        <taxon>Micrandreae</taxon>
        <taxon>Hevea</taxon>
    </lineage>
</organism>
<accession>A0A6A6NK25</accession>
<keyword evidence="2" id="KW-1185">Reference proteome</keyword>
<dbReference type="AlphaFoldDB" id="A0A6A6NK25"/>
<name>A0A6A6NK25_HEVBR</name>
<gene>
    <name evidence="1" type="ORF">GH714_030701</name>
</gene>
<dbReference type="Proteomes" id="UP000467840">
    <property type="component" value="Chromosome 5"/>
</dbReference>
<proteinExistence type="predicted"/>
<evidence type="ECO:0000313" key="1">
    <source>
        <dbReference type="EMBL" id="KAF2325577.1"/>
    </source>
</evidence>
<protein>
    <submittedName>
        <fullName evidence="1">Uncharacterized protein</fullName>
    </submittedName>
</protein>
<sequence>MGACVPFWRFSTTSYPDLGEVRPSDALLGSKSRVVIGEDTSAGGDVYPVEPSDSSTVTQALDAYWGILSEEDVRVLISA</sequence>